<dbReference type="AlphaFoldDB" id="A0A2S0VLJ5"/>
<dbReference type="Proteomes" id="UP000244441">
    <property type="component" value="Chromosome"/>
</dbReference>
<accession>A0A2S0VLJ5</accession>
<organism evidence="1 2">
    <name type="scientific">Saccharobesus litoralis</name>
    <dbReference type="NCBI Taxonomy" id="2172099"/>
    <lineage>
        <taxon>Bacteria</taxon>
        <taxon>Pseudomonadati</taxon>
        <taxon>Pseudomonadota</taxon>
        <taxon>Gammaproteobacteria</taxon>
        <taxon>Alteromonadales</taxon>
        <taxon>Alteromonadaceae</taxon>
        <taxon>Saccharobesus</taxon>
    </lineage>
</organism>
<gene>
    <name evidence="1" type="ORF">C2869_00895</name>
</gene>
<proteinExistence type="predicted"/>
<evidence type="ECO:0000313" key="1">
    <source>
        <dbReference type="EMBL" id="AWB65084.1"/>
    </source>
</evidence>
<dbReference type="KEGG" id="cate:C2869_00895"/>
<protein>
    <submittedName>
        <fullName evidence="1">Uncharacterized protein</fullName>
    </submittedName>
</protein>
<evidence type="ECO:0000313" key="2">
    <source>
        <dbReference type="Proteomes" id="UP000244441"/>
    </source>
</evidence>
<keyword evidence="2" id="KW-1185">Reference proteome</keyword>
<reference evidence="1 2" key="1">
    <citation type="submission" date="2018-01" db="EMBL/GenBank/DDBJ databases">
        <title>Genome sequence of a Cantenovulum-like bacteria.</title>
        <authorList>
            <person name="Tan W.R."/>
            <person name="Lau N.-S."/>
            <person name="Go F."/>
            <person name="Amirul A.-A.A."/>
        </authorList>
    </citation>
    <scope>NUCLEOTIDE SEQUENCE [LARGE SCALE GENOMIC DNA]</scope>
    <source>
        <strain evidence="1 2">CCB-QB4</strain>
    </source>
</reference>
<sequence length="266" mass="30649">MFIICSAIVITIFYLLEDFNFKDKRSLVTQNNQSNQFYNEDSENSSKKAIDETIKYTPKKLNVSGKDLRRCAKAAKNEIELDKKLHKAAVNDEPQAFINELISDYDYCIDIDIDARKLNYIEVLIREARYGSREAFLEFWKISEKEYFNISNLKALTTEETLNQRQKFISLKYQLAHKFAIIGNNEALLKLVSAYLNYDPVSQSPNLVKSLAYADLGLQTTDDNETYLKLDWYKQRILNSASIDNVGSAQTITEQLLEESTKAVTN</sequence>
<dbReference type="EMBL" id="CP026604">
    <property type="protein sequence ID" value="AWB65084.1"/>
    <property type="molecule type" value="Genomic_DNA"/>
</dbReference>
<name>A0A2S0VLJ5_9ALTE</name>